<proteinExistence type="predicted"/>
<accession>A0A0E9UU05</accession>
<dbReference type="EMBL" id="GBXM01039238">
    <property type="protein sequence ID" value="JAH69339.1"/>
    <property type="molecule type" value="Transcribed_RNA"/>
</dbReference>
<sequence length="35" mass="4052">MFQHILGTVPRTVQLRSQHGCHRKRLSHGERCPNA</sequence>
<feature type="region of interest" description="Disordered" evidence="1">
    <location>
        <begin position="15"/>
        <end position="35"/>
    </location>
</feature>
<reference evidence="2" key="1">
    <citation type="submission" date="2014-11" db="EMBL/GenBank/DDBJ databases">
        <authorList>
            <person name="Amaro Gonzalez C."/>
        </authorList>
    </citation>
    <scope>NUCLEOTIDE SEQUENCE</scope>
</reference>
<organism evidence="2">
    <name type="scientific">Anguilla anguilla</name>
    <name type="common">European freshwater eel</name>
    <name type="synonym">Muraena anguilla</name>
    <dbReference type="NCBI Taxonomy" id="7936"/>
    <lineage>
        <taxon>Eukaryota</taxon>
        <taxon>Metazoa</taxon>
        <taxon>Chordata</taxon>
        <taxon>Craniata</taxon>
        <taxon>Vertebrata</taxon>
        <taxon>Euteleostomi</taxon>
        <taxon>Actinopterygii</taxon>
        <taxon>Neopterygii</taxon>
        <taxon>Teleostei</taxon>
        <taxon>Anguilliformes</taxon>
        <taxon>Anguillidae</taxon>
        <taxon>Anguilla</taxon>
    </lineage>
</organism>
<reference evidence="2" key="2">
    <citation type="journal article" date="2015" name="Fish Shellfish Immunol.">
        <title>Early steps in the European eel (Anguilla anguilla)-Vibrio vulnificus interaction in the gills: Role of the RtxA13 toxin.</title>
        <authorList>
            <person name="Callol A."/>
            <person name="Pajuelo D."/>
            <person name="Ebbesson L."/>
            <person name="Teles M."/>
            <person name="MacKenzie S."/>
            <person name="Amaro C."/>
        </authorList>
    </citation>
    <scope>NUCLEOTIDE SEQUENCE</scope>
</reference>
<dbReference type="AlphaFoldDB" id="A0A0E9UU05"/>
<evidence type="ECO:0000313" key="2">
    <source>
        <dbReference type="EMBL" id="JAH69339.1"/>
    </source>
</evidence>
<evidence type="ECO:0000256" key="1">
    <source>
        <dbReference type="SAM" id="MobiDB-lite"/>
    </source>
</evidence>
<protein>
    <submittedName>
        <fullName evidence="2">Uncharacterized protein</fullName>
    </submittedName>
</protein>
<name>A0A0E9UU05_ANGAN</name>